<gene>
    <name evidence="2" type="ORF">JCM10512_1020</name>
</gene>
<organism evidence="2 3">
    <name type="scientific">Bacteroides reticulotermitis JCM 10512</name>
    <dbReference type="NCBI Taxonomy" id="1445607"/>
    <lineage>
        <taxon>Bacteria</taxon>
        <taxon>Pseudomonadati</taxon>
        <taxon>Bacteroidota</taxon>
        <taxon>Bacteroidia</taxon>
        <taxon>Bacteroidales</taxon>
        <taxon>Bacteroidaceae</taxon>
        <taxon>Bacteroides</taxon>
    </lineage>
</organism>
<accession>W4UNN7</accession>
<keyword evidence="1" id="KW-0812">Transmembrane</keyword>
<feature type="transmembrane region" description="Helical" evidence="1">
    <location>
        <begin position="20"/>
        <end position="38"/>
    </location>
</feature>
<name>W4UNN7_9BACE</name>
<comment type="caution">
    <text evidence="2">The sequence shown here is derived from an EMBL/GenBank/DDBJ whole genome shotgun (WGS) entry which is preliminary data.</text>
</comment>
<evidence type="ECO:0000256" key="1">
    <source>
        <dbReference type="SAM" id="Phobius"/>
    </source>
</evidence>
<keyword evidence="1" id="KW-0472">Membrane</keyword>
<sequence length="50" mass="5854">MEALDGSTWESGKSRDEFHLIRRYVVASFIFKSVLAYSRPTRFQMIISIL</sequence>
<dbReference type="AlphaFoldDB" id="W4UNN7"/>
<keyword evidence="3" id="KW-1185">Reference proteome</keyword>
<dbReference type="EMBL" id="BAIV01000005">
    <property type="protein sequence ID" value="GAE82790.1"/>
    <property type="molecule type" value="Genomic_DNA"/>
</dbReference>
<evidence type="ECO:0000313" key="2">
    <source>
        <dbReference type="EMBL" id="GAE82790.1"/>
    </source>
</evidence>
<dbReference type="Proteomes" id="UP000019131">
    <property type="component" value="Unassembled WGS sequence"/>
</dbReference>
<proteinExistence type="predicted"/>
<keyword evidence="1" id="KW-1133">Transmembrane helix</keyword>
<reference evidence="2 3" key="1">
    <citation type="journal article" date="2014" name="Genome Announc.">
        <title>Draft Genome Sequence of Bacteroides reticulotermitis Strain JCM 10512T, Isolated from the Gut of a Termite.</title>
        <authorList>
            <person name="Yuki M."/>
            <person name="Oshima K."/>
            <person name="Suda W."/>
            <person name="Sakamoto M."/>
            <person name="Iida T."/>
            <person name="Hattori M."/>
            <person name="Ohkuma M."/>
        </authorList>
    </citation>
    <scope>NUCLEOTIDE SEQUENCE [LARGE SCALE GENOMIC DNA]</scope>
    <source>
        <strain evidence="2 3">JCM 10512</strain>
    </source>
</reference>
<evidence type="ECO:0000313" key="3">
    <source>
        <dbReference type="Proteomes" id="UP000019131"/>
    </source>
</evidence>
<dbReference type="STRING" id="1445607.JCM10512_1020"/>
<protein>
    <submittedName>
        <fullName evidence="2">Uncharacterized protein</fullName>
    </submittedName>
</protein>